<dbReference type="SUPFAM" id="SSF161098">
    <property type="entry name" value="MetI-like"/>
    <property type="match status" value="1"/>
</dbReference>
<feature type="transmembrane region" description="Helical" evidence="7">
    <location>
        <begin position="133"/>
        <end position="152"/>
    </location>
</feature>
<evidence type="ECO:0000256" key="7">
    <source>
        <dbReference type="SAM" id="Phobius"/>
    </source>
</evidence>
<dbReference type="InterPro" id="IPR050809">
    <property type="entry name" value="UgpAE/MalFG_permease"/>
</dbReference>
<comment type="subcellular location">
    <subcellularLocation>
        <location evidence="1">Cell membrane</location>
        <topology evidence="1">Multi-pass membrane protein</topology>
    </subcellularLocation>
</comment>
<gene>
    <name evidence="8" type="ORF">GCM10025864_12470</name>
</gene>
<keyword evidence="4 7" id="KW-0812">Transmembrane</keyword>
<dbReference type="PANTHER" id="PTHR43227">
    <property type="entry name" value="BLL4140 PROTEIN"/>
    <property type="match status" value="1"/>
</dbReference>
<evidence type="ECO:0000313" key="9">
    <source>
        <dbReference type="Proteomes" id="UP001157091"/>
    </source>
</evidence>
<keyword evidence="6 7" id="KW-0472">Membrane</keyword>
<reference evidence="9" key="1">
    <citation type="journal article" date="2019" name="Int. J. Syst. Evol. Microbiol.">
        <title>The Global Catalogue of Microorganisms (GCM) 10K type strain sequencing project: providing services to taxonomists for standard genome sequencing and annotation.</title>
        <authorList>
            <consortium name="The Broad Institute Genomics Platform"/>
            <consortium name="The Broad Institute Genome Sequencing Center for Infectious Disease"/>
            <person name="Wu L."/>
            <person name="Ma J."/>
        </authorList>
    </citation>
    <scope>NUCLEOTIDE SEQUENCE [LARGE SCALE GENOMIC DNA]</scope>
    <source>
        <strain evidence="9">NBRC 106348</strain>
    </source>
</reference>
<protein>
    <recommendedName>
        <fullName evidence="10">ABC transmembrane type-1 domain-containing protein</fullName>
    </recommendedName>
</protein>
<keyword evidence="3" id="KW-1003">Cell membrane</keyword>
<evidence type="ECO:0000256" key="4">
    <source>
        <dbReference type="ARBA" id="ARBA00022692"/>
    </source>
</evidence>
<accession>A0ABQ6HYB3</accession>
<proteinExistence type="predicted"/>
<evidence type="ECO:0000256" key="5">
    <source>
        <dbReference type="ARBA" id="ARBA00022989"/>
    </source>
</evidence>
<keyword evidence="9" id="KW-1185">Reference proteome</keyword>
<dbReference type="Proteomes" id="UP001157091">
    <property type="component" value="Unassembled WGS sequence"/>
</dbReference>
<feature type="transmembrane region" description="Helical" evidence="7">
    <location>
        <begin position="66"/>
        <end position="89"/>
    </location>
</feature>
<evidence type="ECO:0000313" key="8">
    <source>
        <dbReference type="EMBL" id="GMA23488.1"/>
    </source>
</evidence>
<name>A0ABQ6HYB3_9MICO</name>
<sequence length="194" mass="20479">MLVAPAVLLLLLFTFAPAVYAFVLSLLKVHVSGGLLGTTTERVFAGAQNYTSTLADAEFWSSLGRMLIVAAIGVPSVLFLATLFALCLDADRARMTGFSRLAIFLPYAVPGVIASLLWGFLYLPATSPIGGDVVDYFGSTTIFFAVANVAAWGSSASTWWCSTPPSVPCLARCSRPHRSTARASCRSPCGSSCP</sequence>
<dbReference type="PANTHER" id="PTHR43227:SF8">
    <property type="entry name" value="DIACETYLCHITOBIOSE UPTAKE SYSTEM PERMEASE PROTEIN DASB"/>
    <property type="match status" value="1"/>
</dbReference>
<evidence type="ECO:0000256" key="1">
    <source>
        <dbReference type="ARBA" id="ARBA00004651"/>
    </source>
</evidence>
<dbReference type="EMBL" id="BSUK01000001">
    <property type="protein sequence ID" value="GMA23488.1"/>
    <property type="molecule type" value="Genomic_DNA"/>
</dbReference>
<organism evidence="8 9">
    <name type="scientific">Luteimicrobium album</name>
    <dbReference type="NCBI Taxonomy" id="1054550"/>
    <lineage>
        <taxon>Bacteria</taxon>
        <taxon>Bacillati</taxon>
        <taxon>Actinomycetota</taxon>
        <taxon>Actinomycetes</taxon>
        <taxon>Micrococcales</taxon>
        <taxon>Luteimicrobium</taxon>
    </lineage>
</organism>
<evidence type="ECO:0008006" key="10">
    <source>
        <dbReference type="Google" id="ProtNLM"/>
    </source>
</evidence>
<dbReference type="InterPro" id="IPR035906">
    <property type="entry name" value="MetI-like_sf"/>
</dbReference>
<comment type="caution">
    <text evidence="8">The sequence shown here is derived from an EMBL/GenBank/DDBJ whole genome shotgun (WGS) entry which is preliminary data.</text>
</comment>
<feature type="transmembrane region" description="Helical" evidence="7">
    <location>
        <begin position="101"/>
        <end position="121"/>
    </location>
</feature>
<evidence type="ECO:0000256" key="3">
    <source>
        <dbReference type="ARBA" id="ARBA00022475"/>
    </source>
</evidence>
<keyword evidence="5 7" id="KW-1133">Transmembrane helix</keyword>
<evidence type="ECO:0000256" key="2">
    <source>
        <dbReference type="ARBA" id="ARBA00022448"/>
    </source>
</evidence>
<keyword evidence="2" id="KW-0813">Transport</keyword>
<dbReference type="Gene3D" id="1.10.3720.10">
    <property type="entry name" value="MetI-like"/>
    <property type="match status" value="1"/>
</dbReference>
<evidence type="ECO:0000256" key="6">
    <source>
        <dbReference type="ARBA" id="ARBA00023136"/>
    </source>
</evidence>